<protein>
    <recommendedName>
        <fullName evidence="4">BrnA antitoxin of type II toxin-antitoxin system</fullName>
    </recommendedName>
</protein>
<sequence>MNNGRLANSEARRNAMSKPYDFRKGKRGPVIPSPGKTRITIMLDNDVIEAFRARAEAHGTGYQTAINEALRAAISAEPPLTAETLRQILRQELHSA</sequence>
<evidence type="ECO:0008006" key="4">
    <source>
        <dbReference type="Google" id="ProtNLM"/>
    </source>
</evidence>
<evidence type="ECO:0000313" key="2">
    <source>
        <dbReference type="EMBL" id="GGA25156.1"/>
    </source>
</evidence>
<evidence type="ECO:0000256" key="1">
    <source>
        <dbReference type="SAM" id="MobiDB-lite"/>
    </source>
</evidence>
<dbReference type="EMBL" id="BMJA01000001">
    <property type="protein sequence ID" value="GGA25156.1"/>
    <property type="molecule type" value="Genomic_DNA"/>
</dbReference>
<dbReference type="Pfam" id="PF14384">
    <property type="entry name" value="BrnA_antitoxin"/>
    <property type="match status" value="1"/>
</dbReference>
<reference evidence="3" key="1">
    <citation type="journal article" date="2019" name="Int. J. Syst. Evol. Microbiol.">
        <title>The Global Catalogue of Microorganisms (GCM) 10K type strain sequencing project: providing services to taxonomists for standard genome sequencing and annotation.</title>
        <authorList>
            <consortium name="The Broad Institute Genomics Platform"/>
            <consortium name="The Broad Institute Genome Sequencing Center for Infectious Disease"/>
            <person name="Wu L."/>
            <person name="Ma J."/>
        </authorList>
    </citation>
    <scope>NUCLEOTIDE SEQUENCE [LARGE SCALE GENOMIC DNA]</scope>
    <source>
        <strain evidence="3">CGMCC 1.15439</strain>
    </source>
</reference>
<proteinExistence type="predicted"/>
<keyword evidence="3" id="KW-1185">Reference proteome</keyword>
<dbReference type="InterPro" id="IPR025528">
    <property type="entry name" value="BrnA_antitoxin"/>
</dbReference>
<accession>A0ABQ1FRI7</accession>
<organism evidence="2 3">
    <name type="scientific">Dyella nitratireducens</name>
    <dbReference type="NCBI Taxonomy" id="1849580"/>
    <lineage>
        <taxon>Bacteria</taxon>
        <taxon>Pseudomonadati</taxon>
        <taxon>Pseudomonadota</taxon>
        <taxon>Gammaproteobacteria</taxon>
        <taxon>Lysobacterales</taxon>
        <taxon>Rhodanobacteraceae</taxon>
        <taxon>Dyella</taxon>
    </lineage>
</organism>
<name>A0ABQ1FRI7_9GAMM</name>
<gene>
    <name evidence="2" type="ORF">GCM10010981_12110</name>
</gene>
<evidence type="ECO:0000313" key="3">
    <source>
        <dbReference type="Proteomes" id="UP000620046"/>
    </source>
</evidence>
<dbReference type="Proteomes" id="UP000620046">
    <property type="component" value="Unassembled WGS sequence"/>
</dbReference>
<feature type="region of interest" description="Disordered" evidence="1">
    <location>
        <begin position="1"/>
        <end position="34"/>
    </location>
</feature>
<comment type="caution">
    <text evidence="2">The sequence shown here is derived from an EMBL/GenBank/DDBJ whole genome shotgun (WGS) entry which is preliminary data.</text>
</comment>